<dbReference type="Proteomes" id="UP000054538">
    <property type="component" value="Unassembled WGS sequence"/>
</dbReference>
<accession>A0A0D0DNN7</accession>
<reference evidence="1 2" key="1">
    <citation type="submission" date="2014-04" db="EMBL/GenBank/DDBJ databases">
        <authorList>
            <consortium name="DOE Joint Genome Institute"/>
            <person name="Kuo A."/>
            <person name="Kohler A."/>
            <person name="Jargeat P."/>
            <person name="Nagy L.G."/>
            <person name="Floudas D."/>
            <person name="Copeland A."/>
            <person name="Barry K.W."/>
            <person name="Cichocki N."/>
            <person name="Veneault-Fourrey C."/>
            <person name="LaButti K."/>
            <person name="Lindquist E.A."/>
            <person name="Lipzen A."/>
            <person name="Lundell T."/>
            <person name="Morin E."/>
            <person name="Murat C."/>
            <person name="Sun H."/>
            <person name="Tunlid A."/>
            <person name="Henrissat B."/>
            <person name="Grigoriev I.V."/>
            <person name="Hibbett D.S."/>
            <person name="Martin F."/>
            <person name="Nordberg H.P."/>
            <person name="Cantor M.N."/>
            <person name="Hua S.X."/>
        </authorList>
    </citation>
    <scope>NUCLEOTIDE SEQUENCE [LARGE SCALE GENOMIC DNA]</scope>
    <source>
        <strain evidence="1 2">Ve08.2h10</strain>
    </source>
</reference>
<name>A0A0D0DNN7_9AGAM</name>
<dbReference type="AlphaFoldDB" id="A0A0D0DNN7"/>
<dbReference type="EMBL" id="KN825183">
    <property type="protein sequence ID" value="KIK93473.1"/>
    <property type="molecule type" value="Genomic_DNA"/>
</dbReference>
<dbReference type="InParanoid" id="A0A0D0DNN7"/>
<gene>
    <name evidence="1" type="ORF">PAXRUDRAFT_514457</name>
</gene>
<reference evidence="2" key="2">
    <citation type="submission" date="2015-01" db="EMBL/GenBank/DDBJ databases">
        <title>Evolutionary Origins and Diversification of the Mycorrhizal Mutualists.</title>
        <authorList>
            <consortium name="DOE Joint Genome Institute"/>
            <consortium name="Mycorrhizal Genomics Consortium"/>
            <person name="Kohler A."/>
            <person name="Kuo A."/>
            <person name="Nagy L.G."/>
            <person name="Floudas D."/>
            <person name="Copeland A."/>
            <person name="Barry K.W."/>
            <person name="Cichocki N."/>
            <person name="Veneault-Fourrey C."/>
            <person name="LaButti K."/>
            <person name="Lindquist E.A."/>
            <person name="Lipzen A."/>
            <person name="Lundell T."/>
            <person name="Morin E."/>
            <person name="Murat C."/>
            <person name="Riley R."/>
            <person name="Ohm R."/>
            <person name="Sun H."/>
            <person name="Tunlid A."/>
            <person name="Henrissat B."/>
            <person name="Grigoriev I.V."/>
            <person name="Hibbett D.S."/>
            <person name="Martin F."/>
        </authorList>
    </citation>
    <scope>NUCLEOTIDE SEQUENCE [LARGE SCALE GENOMIC DNA]</scope>
    <source>
        <strain evidence="2">Ve08.2h10</strain>
    </source>
</reference>
<proteinExistence type="predicted"/>
<organism evidence="1 2">
    <name type="scientific">Paxillus rubicundulus Ve08.2h10</name>
    <dbReference type="NCBI Taxonomy" id="930991"/>
    <lineage>
        <taxon>Eukaryota</taxon>
        <taxon>Fungi</taxon>
        <taxon>Dikarya</taxon>
        <taxon>Basidiomycota</taxon>
        <taxon>Agaricomycotina</taxon>
        <taxon>Agaricomycetes</taxon>
        <taxon>Agaricomycetidae</taxon>
        <taxon>Boletales</taxon>
        <taxon>Paxilineae</taxon>
        <taxon>Paxillaceae</taxon>
        <taxon>Paxillus</taxon>
    </lineage>
</organism>
<evidence type="ECO:0000313" key="1">
    <source>
        <dbReference type="EMBL" id="KIK93473.1"/>
    </source>
</evidence>
<evidence type="ECO:0000313" key="2">
    <source>
        <dbReference type="Proteomes" id="UP000054538"/>
    </source>
</evidence>
<keyword evidence="2" id="KW-1185">Reference proteome</keyword>
<dbReference type="HOGENOM" id="CLU_2373413_0_0_1"/>
<protein>
    <submittedName>
        <fullName evidence="1">Uncharacterized protein</fullName>
    </submittedName>
</protein>
<sequence length="95" mass="10611">MFKLLPDILNTVAMFQFSYPKCDQSKPRHPPELNMSLAFGTALTFHHPILSASLLSPLSSITSGCHLLQHAHPYVVRVGHALFNDRLWLASSQDV</sequence>